<dbReference type="NCBIfam" id="NF045471">
    <property type="entry name" value="Opp3B"/>
    <property type="match status" value="1"/>
</dbReference>
<dbReference type="SUPFAM" id="SSF161098">
    <property type="entry name" value="MetI-like"/>
    <property type="match status" value="1"/>
</dbReference>
<feature type="domain" description="ABC transmembrane type-1" evidence="8">
    <location>
        <begin position="97"/>
        <end position="299"/>
    </location>
</feature>
<dbReference type="InterPro" id="IPR045621">
    <property type="entry name" value="BPD_transp_1_N"/>
</dbReference>
<feature type="transmembrane region" description="Helical" evidence="7">
    <location>
        <begin position="12"/>
        <end position="30"/>
    </location>
</feature>
<dbReference type="RefSeq" id="WP_023177312.1">
    <property type="nucleotide sequence ID" value="NZ_JBELZU010000003.1"/>
</dbReference>
<evidence type="ECO:0000256" key="2">
    <source>
        <dbReference type="ARBA" id="ARBA00022448"/>
    </source>
</evidence>
<keyword evidence="6 7" id="KW-0472">Membrane</keyword>
<dbReference type="InterPro" id="IPR000515">
    <property type="entry name" value="MetI-like"/>
</dbReference>
<evidence type="ECO:0000256" key="6">
    <source>
        <dbReference type="ARBA" id="ARBA00023136"/>
    </source>
</evidence>
<proteinExistence type="inferred from homology"/>
<keyword evidence="2 7" id="KW-0813">Transport</keyword>
<feature type="transmembrane region" description="Helical" evidence="7">
    <location>
        <begin position="172"/>
        <end position="189"/>
    </location>
</feature>
<evidence type="ECO:0000256" key="5">
    <source>
        <dbReference type="ARBA" id="ARBA00022989"/>
    </source>
</evidence>
<keyword evidence="5 7" id="KW-1133">Transmembrane helix</keyword>
<protein>
    <submittedName>
        <fullName evidence="9">ABC transporter permease subunit</fullName>
    </submittedName>
</protein>
<comment type="caution">
    <text evidence="9">The sequence shown here is derived from an EMBL/GenBank/DDBJ whole genome shotgun (WGS) entry which is preliminary data.</text>
</comment>
<feature type="transmembrane region" description="Helical" evidence="7">
    <location>
        <begin position="277"/>
        <end position="299"/>
    </location>
</feature>
<dbReference type="Gene3D" id="1.10.3720.10">
    <property type="entry name" value="MetI-like"/>
    <property type="match status" value="1"/>
</dbReference>
<organism evidence="9 10">
    <name type="scientific">Carnobacterium inhibens</name>
    <dbReference type="NCBI Taxonomy" id="147709"/>
    <lineage>
        <taxon>Bacteria</taxon>
        <taxon>Bacillati</taxon>
        <taxon>Bacillota</taxon>
        <taxon>Bacilli</taxon>
        <taxon>Lactobacillales</taxon>
        <taxon>Carnobacteriaceae</taxon>
        <taxon>Carnobacterium</taxon>
    </lineage>
</organism>
<dbReference type="Pfam" id="PF00528">
    <property type="entry name" value="BPD_transp_1"/>
    <property type="match status" value="1"/>
</dbReference>
<feature type="transmembrane region" description="Helical" evidence="7">
    <location>
        <begin position="146"/>
        <end position="166"/>
    </location>
</feature>
<evidence type="ECO:0000256" key="3">
    <source>
        <dbReference type="ARBA" id="ARBA00022475"/>
    </source>
</evidence>
<evidence type="ECO:0000259" key="8">
    <source>
        <dbReference type="PROSITE" id="PS50928"/>
    </source>
</evidence>
<dbReference type="EMBL" id="WNJQ01000003">
    <property type="protein sequence ID" value="MBC9825159.1"/>
    <property type="molecule type" value="Genomic_DNA"/>
</dbReference>
<accession>A0ABR7TCI2</accession>
<dbReference type="PROSITE" id="PS50928">
    <property type="entry name" value="ABC_TM1"/>
    <property type="match status" value="1"/>
</dbReference>
<name>A0ABR7TCI2_9LACT</name>
<keyword evidence="10" id="KW-1185">Reference proteome</keyword>
<dbReference type="InterPro" id="IPR035906">
    <property type="entry name" value="MetI-like_sf"/>
</dbReference>
<dbReference type="CDD" id="cd06261">
    <property type="entry name" value="TM_PBP2"/>
    <property type="match status" value="1"/>
</dbReference>
<keyword evidence="3" id="KW-1003">Cell membrane</keyword>
<sequence>MKSYAKFLGKRVLYMLLTLFLIASITFFLMKLLPGTPYSNQDKLSEEQIYIMNEQYGLNEPVPVQYLVYIGGLLQGDLGVSFQFSNTPVTKLLSTRVGPSLQLGIQAVALGTILGIVLGVIAAMYQNTWIDTLATFSAILGRSIPNFVIAVLLQLIFGVYLQWFPIALWDGGFSSSVLPTLALAISPLADSARFIRTEMVDVLSSDYVELARAKGLSRWTVAFKHGVRNALIPLVTILGPMAVGLMTGSMVVENIYAIPGIGEQFVKSIMTNDYPTIMGVTILYSAMLVFIILVVDILYGVIDPRIRVSNEGGDK</sequence>
<reference evidence="9 10" key="1">
    <citation type="journal article" date="2020" name="Microorganisms">
        <title>New Insight into Antimicrobial Compounds from Food and Marine-Sourced Carnobacterium Species through Phenotype and Genome Analyses.</title>
        <authorList>
            <person name="Begrem S."/>
            <person name="Ivaniuk F."/>
            <person name="Gigout-Chevalier F."/>
            <person name="Kolypczuk L."/>
            <person name="Bonnetot S."/>
            <person name="Leroi F."/>
            <person name="Grovel O."/>
            <person name="Delbarre-Ladrat C."/>
            <person name="Passerini D."/>
        </authorList>
    </citation>
    <scope>NUCLEOTIDE SEQUENCE [LARGE SCALE GENOMIC DNA]</scope>
    <source>
        <strain evidence="9 10">MIP2551</strain>
    </source>
</reference>
<dbReference type="Proteomes" id="UP000638836">
    <property type="component" value="Unassembled WGS sequence"/>
</dbReference>
<keyword evidence="4 7" id="KW-0812">Transmembrane</keyword>
<dbReference type="Pfam" id="PF19300">
    <property type="entry name" value="BPD_transp_1_N"/>
    <property type="match status" value="1"/>
</dbReference>
<evidence type="ECO:0000313" key="9">
    <source>
        <dbReference type="EMBL" id="MBC9825159.1"/>
    </source>
</evidence>
<comment type="similarity">
    <text evidence="7">Belongs to the binding-protein-dependent transport system permease family.</text>
</comment>
<gene>
    <name evidence="9" type="ORF">GLO26_04845</name>
</gene>
<dbReference type="PANTHER" id="PTHR43163">
    <property type="entry name" value="DIPEPTIDE TRANSPORT SYSTEM PERMEASE PROTEIN DPPB-RELATED"/>
    <property type="match status" value="1"/>
</dbReference>
<comment type="subcellular location">
    <subcellularLocation>
        <location evidence="1 7">Cell membrane</location>
        <topology evidence="1 7">Multi-pass membrane protein</topology>
    </subcellularLocation>
</comment>
<evidence type="ECO:0000256" key="7">
    <source>
        <dbReference type="RuleBase" id="RU363032"/>
    </source>
</evidence>
<feature type="transmembrane region" description="Helical" evidence="7">
    <location>
        <begin position="231"/>
        <end position="257"/>
    </location>
</feature>
<dbReference type="PANTHER" id="PTHR43163:SF6">
    <property type="entry name" value="DIPEPTIDE TRANSPORT SYSTEM PERMEASE PROTEIN DPPB-RELATED"/>
    <property type="match status" value="1"/>
</dbReference>
<feature type="transmembrane region" description="Helical" evidence="7">
    <location>
        <begin position="103"/>
        <end position="125"/>
    </location>
</feature>
<evidence type="ECO:0000256" key="4">
    <source>
        <dbReference type="ARBA" id="ARBA00022692"/>
    </source>
</evidence>
<evidence type="ECO:0000313" key="10">
    <source>
        <dbReference type="Proteomes" id="UP000638836"/>
    </source>
</evidence>
<evidence type="ECO:0000256" key="1">
    <source>
        <dbReference type="ARBA" id="ARBA00004651"/>
    </source>
</evidence>